<keyword evidence="5" id="KW-0812">Transmembrane</keyword>
<keyword evidence="5" id="KW-1133">Transmembrane helix</keyword>
<evidence type="ECO:0000256" key="2">
    <source>
        <dbReference type="ARBA" id="ARBA00022525"/>
    </source>
</evidence>
<dbReference type="Pfam" id="PF18202">
    <property type="entry name" value="TQ"/>
    <property type="match status" value="5"/>
</dbReference>
<keyword evidence="1" id="KW-0134">Cell wall</keyword>
<dbReference type="InterPro" id="IPR054758">
    <property type="entry name" value="Lrp-like_ins_dom"/>
</dbReference>
<protein>
    <submittedName>
        <fullName evidence="7">Putative surface anchored protein</fullName>
    </submittedName>
</protein>
<evidence type="ECO:0000256" key="1">
    <source>
        <dbReference type="ARBA" id="ARBA00022512"/>
    </source>
</evidence>
<evidence type="ECO:0000259" key="6">
    <source>
        <dbReference type="PROSITE" id="PS50847"/>
    </source>
</evidence>
<dbReference type="Gene3D" id="2.60.40.3930">
    <property type="match status" value="5"/>
</dbReference>
<accession>Q4K1R7</accession>
<dbReference type="InterPro" id="IPR013783">
    <property type="entry name" value="Ig-like_fold"/>
</dbReference>
<evidence type="ECO:0000256" key="4">
    <source>
        <dbReference type="ARBA" id="ARBA00023088"/>
    </source>
</evidence>
<dbReference type="Pfam" id="PF00746">
    <property type="entry name" value="Gram_pos_anchor"/>
    <property type="match status" value="1"/>
</dbReference>
<gene>
    <name evidence="7" type="primary">lrp</name>
    <name evidence="7" type="ORF">SPC14_0017</name>
</gene>
<dbReference type="PROSITE" id="PS50847">
    <property type="entry name" value="GRAM_POS_ANCHORING"/>
    <property type="match status" value="1"/>
</dbReference>
<evidence type="ECO:0000256" key="3">
    <source>
        <dbReference type="ARBA" id="ARBA00022729"/>
    </source>
</evidence>
<dbReference type="Gene3D" id="2.60.40.10">
    <property type="entry name" value="Immunoglobulins"/>
    <property type="match status" value="3"/>
</dbReference>
<evidence type="ECO:0000313" key="7">
    <source>
        <dbReference type="EMBL" id="CAI33330.1"/>
    </source>
</evidence>
<evidence type="ECO:0000256" key="5">
    <source>
        <dbReference type="SAM" id="Phobius"/>
    </source>
</evidence>
<sequence length="1359" mass="150288">MTVITSDTHENSDNFAFCLANGKRFPSFTDEKPKGIYTLVKDINKEQYTKLLKENHKWSSIPNLNQAWDTFSRLSYMYLKDPTDIVKRAWGTDLNTARTYFHQVIQYEIWRYTDGMRVSSDTNVYIYEKFSPQQKKALEMIRTDLYNFTVPYENLEYRFYKPDWVFGLGFQALATVRWKIEPATITVTKKWENVKEGAEKPEVWIQLLKDDKPEGDRKRIEPDKGRTTFEIPNKDEINKYSVKEVDKEGRDWKHKDFTAGQPVNKGNGHFEITNTKKEKPKIKVTFKKIAGDTNKDLAGAHLVLKKIFDDGNGLLIKQWDTIGQPVDIDLDAGSYTLTEEKAPDGYMLAAPVSFYVEEDGQIILPKGEDLEAQNDKTITMVDEKIKEKPTKPSGKLATTVEVDGTKADAQKELELSVATDKVTKTVKDTVVYENLLAGETYKLTGQLMKITADKEEEVATKETTFVADASGNGTTSLEFEDVSLEAGVKYVVYETAESEKEIDFKEGKEKHKVEHKDKDDKAQTVVVTKEKPTKPSGKLATTVEVDGTKADAQKELELSVATDKVTKTVKDTVVYENLLAGETYKLTGQLMKITADKEEEVATKETTFVADASGNGTTSLEFEDVSLEAGVKYVVYETAESEKEIDFKEGKEKHKVEHKDKDDKAQTVVVTKEKPTKPSGKLATTVEVDGTKADAQKELELSVATDKVTKTVKDTVVYENLLAGETYKLTGQLMKITADKEEEVATKETTFVADASGNGTTSLEFEDVSLEAGVKYVVYETAESEKEIDFKEGKEKHKVEHKDKDDKAQTVVVTKEKPTKPSGKLATTVEVDGTKADAQKELELSVATDKVTKTVKDTVVYENLLAGETYKLTGQLMKITADKEEEVATKETTFVADASGNGTTSLEFEDVSLEAGVKYVVYETAESEKEIDFKEGKEKHKVEHKDKDDKAQTVVVTKEKPTKPSGKLATTVEVDGTKADAQKELELSVATDKVTKTVKDTVVYENLLAGETYKLTGQLMKITADKEEEVATKETTFVADASGNGTTSLEFEDVSLEAGVKYVVYETAESEKEIDFKEGKEKHKVEHKDKDDKAQTVVVSKIKPEPGAQEVHFSKVNVGGEEIAGAEIHIKQGDTVVASWVSEAGKTHTLKLKPGHYIFHEAVAPGGYLAVTDIHFSVDETGQVTVTDVNGNTAVAEGNKLTVTDQTKPVTPPSPEEPGAQEVHFSKVNVGGEEIAGAEIHIKQGDTVVASWVSEAGKTHTLKLKPGHYIFHEAVAPGGYLAVTDIHFSVDETGQVTVTDVNGNTAVAEGNKLTVTDQSADKDKQDKLPNTGETTGTYLSILGMITAVFASLLYRSKKK</sequence>
<dbReference type="InterPro" id="IPR019931">
    <property type="entry name" value="LPXTG_anchor"/>
</dbReference>
<dbReference type="InterPro" id="IPR041033">
    <property type="entry name" value="SpaA_PFL_dom_1"/>
</dbReference>
<dbReference type="EMBL" id="CR931662">
    <property type="protein sequence ID" value="CAI33330.1"/>
    <property type="molecule type" value="Genomic_DNA"/>
</dbReference>
<dbReference type="Pfam" id="PF22343">
    <property type="entry name" value="Surface-like_ins_dom"/>
    <property type="match status" value="1"/>
</dbReference>
<dbReference type="NCBIfam" id="NF033903">
    <property type="entry name" value="VaFE_rpt"/>
    <property type="match status" value="5"/>
</dbReference>
<keyword evidence="4" id="KW-0572">Peptidoglycan-anchor</keyword>
<dbReference type="NCBIfam" id="TIGR01167">
    <property type="entry name" value="LPXTG_anchor"/>
    <property type="match status" value="1"/>
</dbReference>
<dbReference type="NCBIfam" id="NF012162">
    <property type="entry name" value="surf_Nterm_1"/>
    <property type="match status" value="1"/>
</dbReference>
<dbReference type="Pfam" id="PF17802">
    <property type="entry name" value="SpaA"/>
    <property type="match status" value="3"/>
</dbReference>
<keyword evidence="3" id="KW-0732">Signal</keyword>
<proteinExistence type="predicted"/>
<dbReference type="InterPro" id="IPR041100">
    <property type="entry name" value="TQ"/>
</dbReference>
<organism evidence="7">
    <name type="scientific">Streptococcus pneumoniae</name>
    <dbReference type="NCBI Taxonomy" id="1313"/>
    <lineage>
        <taxon>Bacteria</taxon>
        <taxon>Bacillati</taxon>
        <taxon>Bacillota</taxon>
        <taxon>Bacilli</taxon>
        <taxon>Lactobacillales</taxon>
        <taxon>Streptococcaceae</taxon>
        <taxon>Streptococcus</taxon>
    </lineage>
</organism>
<name>Q4K1R7_STREE</name>
<keyword evidence="2" id="KW-0964">Secreted</keyword>
<keyword evidence="5" id="KW-0472">Membrane</keyword>
<reference evidence="7" key="1">
    <citation type="journal article" date="2006" name="PLoS Genet.">
        <title>Genetic analysis of the capsular biosynthetic locus from all 90 pneumococcal serotypes.</title>
        <authorList>
            <person name="Bentley S.D."/>
            <person name="Aanensen D.M."/>
            <person name="Mavroidi A."/>
            <person name="Saunders D."/>
            <person name="Rabbinowitsch E."/>
            <person name="Collins M."/>
            <person name="Donohoe K."/>
            <person name="Harris D."/>
            <person name="Murphy L."/>
            <person name="Quail M.A."/>
            <person name="Samuel G."/>
            <person name="Skovsted I.C."/>
            <person name="Kaltoft M.S."/>
            <person name="Barrell B."/>
            <person name="Reeves P.R."/>
            <person name="Parkhill J."/>
            <person name="Spratt B.G."/>
        </authorList>
    </citation>
    <scope>NUCLEOTIDE SEQUENCE</scope>
    <source>
        <strain evidence="7">34359</strain>
    </source>
</reference>
<feature type="domain" description="Gram-positive cocci surface proteins LPxTG" evidence="6">
    <location>
        <begin position="1328"/>
        <end position="1359"/>
    </location>
</feature>
<feature type="transmembrane region" description="Helical" evidence="5">
    <location>
        <begin position="1336"/>
        <end position="1354"/>
    </location>
</feature>